<sequence length="97" mass="10822">MKLRYKPRTSGYSMKTLYTAIAGSRKAAMVARRRWNTGIDPPWPGTAVWAGLPRRAGKRAAPAPRRSRDGTGRPVYLAEAAVWMSFRVCASEAWPSR</sequence>
<dbReference type="EMBL" id="BMML01000004">
    <property type="protein sequence ID" value="GGM99070.1"/>
    <property type="molecule type" value="Genomic_DNA"/>
</dbReference>
<organism evidence="1 2">
    <name type="scientific">Streptomyces fuscichromogenes</name>
    <dbReference type="NCBI Taxonomy" id="1324013"/>
    <lineage>
        <taxon>Bacteria</taxon>
        <taxon>Bacillati</taxon>
        <taxon>Actinomycetota</taxon>
        <taxon>Actinomycetes</taxon>
        <taxon>Kitasatosporales</taxon>
        <taxon>Streptomycetaceae</taxon>
        <taxon>Streptomyces</taxon>
    </lineage>
</organism>
<reference evidence="1" key="1">
    <citation type="journal article" date="2014" name="Int. J. Syst. Evol. Microbiol.">
        <title>Complete genome sequence of Corynebacterium casei LMG S-19264T (=DSM 44701T), isolated from a smear-ripened cheese.</title>
        <authorList>
            <consortium name="US DOE Joint Genome Institute (JGI-PGF)"/>
            <person name="Walter F."/>
            <person name="Albersmeier A."/>
            <person name="Kalinowski J."/>
            <person name="Ruckert C."/>
        </authorList>
    </citation>
    <scope>NUCLEOTIDE SEQUENCE</scope>
    <source>
        <strain evidence="1">CGMCC 4.7110</strain>
    </source>
</reference>
<name>A0A918CP33_9ACTN</name>
<reference evidence="1" key="2">
    <citation type="submission" date="2020-09" db="EMBL/GenBank/DDBJ databases">
        <authorList>
            <person name="Sun Q."/>
            <person name="Zhou Y."/>
        </authorList>
    </citation>
    <scope>NUCLEOTIDE SEQUENCE</scope>
    <source>
        <strain evidence="1">CGMCC 4.7110</strain>
    </source>
</reference>
<gene>
    <name evidence="1" type="ORF">GCM10011578_020210</name>
</gene>
<accession>A0A918CP33</accession>
<evidence type="ECO:0000313" key="1">
    <source>
        <dbReference type="EMBL" id="GGM99070.1"/>
    </source>
</evidence>
<dbReference type="Proteomes" id="UP000653411">
    <property type="component" value="Unassembled WGS sequence"/>
</dbReference>
<comment type="caution">
    <text evidence="1">The sequence shown here is derived from an EMBL/GenBank/DDBJ whole genome shotgun (WGS) entry which is preliminary data.</text>
</comment>
<keyword evidence="2" id="KW-1185">Reference proteome</keyword>
<dbReference type="AlphaFoldDB" id="A0A918CP33"/>
<evidence type="ECO:0000313" key="2">
    <source>
        <dbReference type="Proteomes" id="UP000653411"/>
    </source>
</evidence>
<protein>
    <submittedName>
        <fullName evidence="1">Uncharacterized protein</fullName>
    </submittedName>
</protein>
<proteinExistence type="predicted"/>